<evidence type="ECO:0000313" key="2">
    <source>
        <dbReference type="EMBL" id="ODO11538.1"/>
    </source>
</evidence>
<evidence type="ECO:0000313" key="3">
    <source>
        <dbReference type="Proteomes" id="UP000095149"/>
    </source>
</evidence>
<dbReference type="EMBL" id="MEKH01000001">
    <property type="protein sequence ID" value="ODO11538.1"/>
    <property type="molecule type" value="Genomic_DNA"/>
</dbReference>
<feature type="compositionally biased region" description="Polar residues" evidence="1">
    <location>
        <begin position="1"/>
        <end position="12"/>
    </location>
</feature>
<reference evidence="2 3" key="1">
    <citation type="submission" date="2016-06" db="EMBL/GenBank/DDBJ databases">
        <title>Evolution of pathogenesis and genome organization in the Tremellales.</title>
        <authorList>
            <person name="Cuomo C."/>
            <person name="Litvintseva A."/>
            <person name="Heitman J."/>
            <person name="Chen Y."/>
            <person name="Sun S."/>
            <person name="Springer D."/>
            <person name="Dromer F."/>
            <person name="Young S."/>
            <person name="Zeng Q."/>
            <person name="Chapman S."/>
            <person name="Gujja S."/>
            <person name="Saif S."/>
            <person name="Birren B."/>
        </authorList>
    </citation>
    <scope>NUCLEOTIDE SEQUENCE [LARGE SCALE GENOMIC DNA]</scope>
    <source>
        <strain evidence="2 3">CBS 6273</strain>
    </source>
</reference>
<organism evidence="2 3">
    <name type="scientific">Cryptococcus amylolentus CBS 6273</name>
    <dbReference type="NCBI Taxonomy" id="1296118"/>
    <lineage>
        <taxon>Eukaryota</taxon>
        <taxon>Fungi</taxon>
        <taxon>Dikarya</taxon>
        <taxon>Basidiomycota</taxon>
        <taxon>Agaricomycotina</taxon>
        <taxon>Tremellomycetes</taxon>
        <taxon>Tremellales</taxon>
        <taxon>Cryptococcaceae</taxon>
        <taxon>Cryptococcus</taxon>
    </lineage>
</organism>
<gene>
    <name evidence="2" type="ORF">I350_00318</name>
</gene>
<feature type="region of interest" description="Disordered" evidence="1">
    <location>
        <begin position="61"/>
        <end position="102"/>
    </location>
</feature>
<sequence>MTTAQRPIQPLSNPSPYASAPESSPEVSASAPSAFVPSVSYPSHPQAAPKFSSMVDYDDFTSDFGGLNTPPATVDAASSLVNGDASRGGDKGEINTGSSTAG</sequence>
<proteinExistence type="predicted"/>
<dbReference type="Proteomes" id="UP000095149">
    <property type="component" value="Unassembled WGS sequence"/>
</dbReference>
<accession>A0A1E3KEM2</accession>
<name>A0A1E3KEM2_9TREE</name>
<comment type="caution">
    <text evidence="2">The sequence shown here is derived from an EMBL/GenBank/DDBJ whole genome shotgun (WGS) entry which is preliminary data.</text>
</comment>
<dbReference type="AlphaFoldDB" id="A0A1E3KEM2"/>
<protein>
    <submittedName>
        <fullName evidence="2">Uncharacterized protein</fullName>
    </submittedName>
</protein>
<feature type="compositionally biased region" description="Low complexity" evidence="1">
    <location>
        <begin position="14"/>
        <end position="43"/>
    </location>
</feature>
<feature type="region of interest" description="Disordered" evidence="1">
    <location>
        <begin position="1"/>
        <end position="49"/>
    </location>
</feature>
<evidence type="ECO:0000256" key="1">
    <source>
        <dbReference type="SAM" id="MobiDB-lite"/>
    </source>
</evidence>